<dbReference type="InterPro" id="IPR022234">
    <property type="entry name" value="DUF3759"/>
</dbReference>
<dbReference type="EMBL" id="JAELUR010000010">
    <property type="protein sequence ID" value="KAG7425986.1"/>
    <property type="molecule type" value="Genomic_DNA"/>
</dbReference>
<gene>
    <name evidence="3" type="primary">yisY-1</name>
    <name evidence="3" type="ORF">Forpi1262_v012219</name>
</gene>
<evidence type="ECO:0000313" key="3">
    <source>
        <dbReference type="EMBL" id="KAG7425986.1"/>
    </source>
</evidence>
<sequence length="367" mass="40464">MSLVSTTKRIQLQDDVHLHVEQSFPQVQSQDYPTIVFLHFWGGSSRTWSPVNHLIAHIFPTARIDFRGWGSSTGPADETEYSILRLAQDVENVITRLNIQKYIIVGHSMGAKVAQAIAGRNLVNGLAGLVLLCPAPPTPLMLPKEMRDQQISAYDNAQNAEFVVRNVLTAKSLPDGIIERIVEDMIKGSPSATAAWPRYAMNENILELAKKISVPTVIIAGGKDQVEPVTRIKAEVSGNIPLAKFLVLEEVGHLALLEAPEKVAEIIKHTKYETAQYAAYKEATQRSHEVEWTNQIIGDAAAYAAPEGEPEDKNSANTLIYGFVSAWVYREIETRGLDFIDTGAAKEIGRKAAQTALAEKNGWELEN</sequence>
<protein>
    <submittedName>
        <fullName evidence="3">AB hydrolase superfamily protein YisY</fullName>
    </submittedName>
</protein>
<dbReference type="PANTHER" id="PTHR43798">
    <property type="entry name" value="MONOACYLGLYCEROL LIPASE"/>
    <property type="match status" value="1"/>
</dbReference>
<dbReference type="AlphaFoldDB" id="A0A8J5PD57"/>
<dbReference type="Pfam" id="PF12585">
    <property type="entry name" value="DUF3759"/>
    <property type="match status" value="1"/>
</dbReference>
<evidence type="ECO:0000313" key="4">
    <source>
        <dbReference type="Proteomes" id="UP000693942"/>
    </source>
</evidence>
<dbReference type="Pfam" id="PF00561">
    <property type="entry name" value="Abhydrolase_1"/>
    <property type="match status" value="1"/>
</dbReference>
<dbReference type="PANTHER" id="PTHR43798:SF31">
    <property type="entry name" value="AB HYDROLASE SUPERFAMILY PROTEIN YCLE"/>
    <property type="match status" value="1"/>
</dbReference>
<name>A0A8J5PD57_FUSOX</name>
<proteinExistence type="predicted"/>
<dbReference type="Proteomes" id="UP000693942">
    <property type="component" value="Unassembled WGS sequence"/>
</dbReference>
<dbReference type="InterPro" id="IPR000073">
    <property type="entry name" value="AB_hydrolase_1"/>
</dbReference>
<evidence type="ECO:0000256" key="1">
    <source>
        <dbReference type="ARBA" id="ARBA00022801"/>
    </source>
</evidence>
<evidence type="ECO:0000259" key="2">
    <source>
        <dbReference type="Pfam" id="PF00561"/>
    </source>
</evidence>
<keyword evidence="1 3" id="KW-0378">Hydrolase</keyword>
<reference evidence="3" key="1">
    <citation type="submission" date="2021-04" db="EMBL/GenBank/DDBJ databases">
        <title>First draft genome resource for Brassicaceae pathogens Fusarium oxysporum f. sp. raphani and Fusarium oxysporum f. sp. rapae.</title>
        <authorList>
            <person name="Asai S."/>
        </authorList>
    </citation>
    <scope>NUCLEOTIDE SEQUENCE</scope>
    <source>
        <strain evidence="3">Tf1262</strain>
    </source>
</reference>
<feature type="domain" description="AB hydrolase-1" evidence="2">
    <location>
        <begin position="33"/>
        <end position="260"/>
    </location>
</feature>
<accession>A0A8J5PD57</accession>
<dbReference type="InterPro" id="IPR050266">
    <property type="entry name" value="AB_hydrolase_sf"/>
</dbReference>
<organism evidence="3 4">
    <name type="scientific">Fusarium oxysporum f. sp. raphani</name>
    <dbReference type="NCBI Taxonomy" id="96318"/>
    <lineage>
        <taxon>Eukaryota</taxon>
        <taxon>Fungi</taxon>
        <taxon>Dikarya</taxon>
        <taxon>Ascomycota</taxon>
        <taxon>Pezizomycotina</taxon>
        <taxon>Sordariomycetes</taxon>
        <taxon>Hypocreomycetidae</taxon>
        <taxon>Hypocreales</taxon>
        <taxon>Nectriaceae</taxon>
        <taxon>Fusarium</taxon>
        <taxon>Fusarium oxysporum species complex</taxon>
    </lineage>
</organism>
<comment type="caution">
    <text evidence="3">The sequence shown here is derived from an EMBL/GenBank/DDBJ whole genome shotgun (WGS) entry which is preliminary data.</text>
</comment>
<dbReference type="GO" id="GO:0016020">
    <property type="term" value="C:membrane"/>
    <property type="evidence" value="ECO:0007669"/>
    <property type="project" value="TreeGrafter"/>
</dbReference>
<dbReference type="GO" id="GO:0016787">
    <property type="term" value="F:hydrolase activity"/>
    <property type="evidence" value="ECO:0007669"/>
    <property type="project" value="UniProtKB-KW"/>
</dbReference>